<dbReference type="SUPFAM" id="SSF50978">
    <property type="entry name" value="WD40 repeat-like"/>
    <property type="match status" value="1"/>
</dbReference>
<dbReference type="Proteomes" id="UP000318582">
    <property type="component" value="Unassembled WGS sequence"/>
</dbReference>
<accession>A0A507DVT8</accession>
<dbReference type="InterPro" id="IPR001680">
    <property type="entry name" value="WD40_rpt"/>
</dbReference>
<feature type="repeat" description="WD" evidence="1">
    <location>
        <begin position="144"/>
        <end position="186"/>
    </location>
</feature>
<proteinExistence type="predicted"/>
<dbReference type="InterPro" id="IPR015943">
    <property type="entry name" value="WD40/YVTN_repeat-like_dom_sf"/>
</dbReference>
<keyword evidence="1" id="KW-0853">WD repeat</keyword>
<dbReference type="InterPro" id="IPR036322">
    <property type="entry name" value="WD40_repeat_dom_sf"/>
</dbReference>
<feature type="repeat" description="WD" evidence="1">
    <location>
        <begin position="6"/>
        <end position="51"/>
    </location>
</feature>
<feature type="region of interest" description="Disordered" evidence="2">
    <location>
        <begin position="230"/>
        <end position="258"/>
    </location>
</feature>
<dbReference type="EMBL" id="QEAQ01000092">
    <property type="protein sequence ID" value="TPX55879.1"/>
    <property type="molecule type" value="Genomic_DNA"/>
</dbReference>
<comment type="caution">
    <text evidence="3">The sequence shown here is derived from an EMBL/GenBank/DDBJ whole genome shotgun (WGS) entry which is preliminary data.</text>
</comment>
<dbReference type="PANTHER" id="PTHR45296">
    <property type="entry name" value="TRANSDUCIN/WD40 REPEAT-LIKE SUPERFAMILY PROTEIN"/>
    <property type="match status" value="1"/>
</dbReference>
<dbReference type="PANTHER" id="PTHR45296:SF1">
    <property type="entry name" value="TRANSDUCIN_WD40 REPEAT-LIKE SUPERFAMILY PROTEIN"/>
    <property type="match status" value="1"/>
</dbReference>
<dbReference type="STRING" id="109895.A0A507DVT8"/>
<gene>
    <name evidence="3" type="ORF">PhCBS80983_g04940</name>
</gene>
<evidence type="ECO:0000256" key="2">
    <source>
        <dbReference type="SAM" id="MobiDB-lite"/>
    </source>
</evidence>
<dbReference type="SMART" id="SM00320">
    <property type="entry name" value="WD40"/>
    <property type="match status" value="6"/>
</dbReference>
<dbReference type="Pfam" id="PF00400">
    <property type="entry name" value="WD40"/>
    <property type="match status" value="2"/>
</dbReference>
<keyword evidence="4" id="KW-1185">Reference proteome</keyword>
<evidence type="ECO:0000256" key="1">
    <source>
        <dbReference type="PROSITE-ProRule" id="PRU00221"/>
    </source>
</evidence>
<dbReference type="PROSITE" id="PS50082">
    <property type="entry name" value="WD_REPEATS_2"/>
    <property type="match status" value="2"/>
</dbReference>
<name>A0A507DVT8_9FUNG</name>
<evidence type="ECO:0000313" key="3">
    <source>
        <dbReference type="EMBL" id="TPX55879.1"/>
    </source>
</evidence>
<reference evidence="3 4" key="1">
    <citation type="journal article" date="2019" name="Sci. Rep.">
        <title>Comparative genomics of chytrid fungi reveal insights into the obligate biotrophic and pathogenic lifestyle of Synchytrium endobioticum.</title>
        <authorList>
            <person name="van de Vossenberg B.T.L.H."/>
            <person name="Warris S."/>
            <person name="Nguyen H.D.T."/>
            <person name="van Gent-Pelzer M.P.E."/>
            <person name="Joly D.L."/>
            <person name="van de Geest H.C."/>
            <person name="Bonants P.J.M."/>
            <person name="Smith D.S."/>
            <person name="Levesque C.A."/>
            <person name="van der Lee T.A.J."/>
        </authorList>
    </citation>
    <scope>NUCLEOTIDE SEQUENCE [LARGE SCALE GENOMIC DNA]</scope>
    <source>
        <strain evidence="3 4">CBS 809.83</strain>
    </source>
</reference>
<dbReference type="AlphaFoldDB" id="A0A507DVT8"/>
<dbReference type="PROSITE" id="PS50294">
    <property type="entry name" value="WD_REPEATS_REGION"/>
    <property type="match status" value="1"/>
</dbReference>
<dbReference type="Gene3D" id="2.130.10.10">
    <property type="entry name" value="YVTN repeat-like/Quinoprotein amine dehydrogenase"/>
    <property type="match status" value="2"/>
</dbReference>
<protein>
    <submittedName>
        <fullName evidence="3">Uncharacterized protein</fullName>
    </submittedName>
</protein>
<evidence type="ECO:0000313" key="4">
    <source>
        <dbReference type="Proteomes" id="UP000318582"/>
    </source>
</evidence>
<sequence length="386" mass="41129">MASLSLRGHTGNVLCLALSPGSNPTQARVASGGEDGVARIWDAGTGKCVRGLRNDTQGQDCASLCWQGEDLVYASFGQEVKLFDLRTNTSPVLMNSKSICARPAEDDINNIAVNERGTFLATADDSGAVVVTDLRTNRPFKRFRSGHNNLATSVRFHPTRPWEVWSSSMDCTVRRWDFSRGSVTQAFNMAETEIPQPSPTSQTINPPFVHAIEFHTTTGIAAAGLGDGSIALFSPPSPQPQSKRRKNNNSNNMGDSTSYSLGARLEGGHTWAVTALTFPRLAPATGMPRLISGSLDGSLLTWAINQSSSSSSTSTIPALPTTIPKHRVTTTRKIDCMAALPPMNDESVVLLIGGPLNPSSNINSTPAPGGLAPPRDGDIEAYIVQL</sequence>
<organism evidence="3 4">
    <name type="scientific">Powellomyces hirtus</name>
    <dbReference type="NCBI Taxonomy" id="109895"/>
    <lineage>
        <taxon>Eukaryota</taxon>
        <taxon>Fungi</taxon>
        <taxon>Fungi incertae sedis</taxon>
        <taxon>Chytridiomycota</taxon>
        <taxon>Chytridiomycota incertae sedis</taxon>
        <taxon>Chytridiomycetes</taxon>
        <taxon>Spizellomycetales</taxon>
        <taxon>Powellomycetaceae</taxon>
        <taxon>Powellomyces</taxon>
    </lineage>
</organism>